<sequence length="322" mass="36402">MAGTVRGRFAPTPSGEMHLGNAWTAFLAWLQVRRAQGRLVLRIEDLDLERTRPEFYRGIMEDLLWLGLDWDEGPFPGEREVRGSFGPYYQSQREEFYRAALAELQAQGLVYPCFCSRADIRAASRAPHGVEGVWRYPGTCRRLSEAEVQNRISRGEKSSLRFYWQPRRDLTYTDLVYGLKHMDFAAGDFILRRSDGVPAYPLAVVADDIAMQITHIVRGADLLEATFQQVALYEALHRPLPRFVHVPMVYTPDGKRLAKSQGGVSLKSLRARGVRPEAILGLFAFWAGWLPGPEPAAARDLVKLFKLSTLPKAGVVWNPEDL</sequence>
<keyword evidence="1 7" id="KW-0436">Ligase</keyword>
<keyword evidence="5 7" id="KW-0067">ATP-binding</keyword>
<dbReference type="PANTHER" id="PTHR43311:SF1">
    <property type="entry name" value="GLUTAMYL-Q TRNA(ASP) SYNTHETASE"/>
    <property type="match status" value="1"/>
</dbReference>
<name>A0A8S0W8H7_9FIRM</name>
<evidence type="ECO:0000256" key="5">
    <source>
        <dbReference type="ARBA" id="ARBA00022840"/>
    </source>
</evidence>
<dbReference type="InterPro" id="IPR000924">
    <property type="entry name" value="Glu/Gln-tRNA-synth"/>
</dbReference>
<comment type="similarity">
    <text evidence="7">Belongs to the class-I aminoacyl-tRNA synthetase family.</text>
</comment>
<evidence type="ECO:0000313" key="10">
    <source>
        <dbReference type="EMBL" id="CEJ06854.1"/>
    </source>
</evidence>
<evidence type="ECO:0000256" key="2">
    <source>
        <dbReference type="ARBA" id="ARBA00022723"/>
    </source>
</evidence>
<evidence type="ECO:0000259" key="8">
    <source>
        <dbReference type="Pfam" id="PF00749"/>
    </source>
</evidence>
<keyword evidence="2" id="KW-0479">Metal-binding</keyword>
<dbReference type="PRINTS" id="PR00987">
    <property type="entry name" value="TRNASYNTHGLU"/>
</dbReference>
<dbReference type="InterPro" id="IPR014729">
    <property type="entry name" value="Rossmann-like_a/b/a_fold"/>
</dbReference>
<reference evidence="9" key="2">
    <citation type="submission" date="2020-01" db="EMBL/GenBank/DDBJ databases">
        <authorList>
            <person name="Hornung B."/>
        </authorList>
    </citation>
    <scope>NUCLEOTIDE SEQUENCE</scope>
    <source>
        <strain evidence="9">PacBioINE</strain>
    </source>
</reference>
<dbReference type="GO" id="GO:0004818">
    <property type="term" value="F:glutamate-tRNA ligase activity"/>
    <property type="evidence" value="ECO:0007669"/>
    <property type="project" value="UniProtKB-EC"/>
</dbReference>
<dbReference type="PROSITE" id="PS00178">
    <property type="entry name" value="AA_TRNA_LIGASE_I"/>
    <property type="match status" value="1"/>
</dbReference>
<dbReference type="GO" id="GO:0006424">
    <property type="term" value="P:glutamyl-tRNA aminoacylation"/>
    <property type="evidence" value="ECO:0007669"/>
    <property type="project" value="TreeGrafter"/>
</dbReference>
<protein>
    <submittedName>
        <fullName evidence="9">Glutamate-tRNA ligase</fullName>
        <ecNumber evidence="9 10">6.1.1.17</ecNumber>
    </submittedName>
    <submittedName>
        <fullName evidence="10">Glutamyl-Q tRNA(Asp) synthetase</fullName>
    </submittedName>
</protein>
<proteinExistence type="inferred from homology"/>
<accession>A0A8S0W8H7</accession>
<evidence type="ECO:0000256" key="6">
    <source>
        <dbReference type="ARBA" id="ARBA00023146"/>
    </source>
</evidence>
<dbReference type="PANTHER" id="PTHR43311">
    <property type="entry name" value="GLUTAMATE--TRNA LIGASE"/>
    <property type="match status" value="1"/>
</dbReference>
<dbReference type="SUPFAM" id="SSF52374">
    <property type="entry name" value="Nucleotidylyl transferase"/>
    <property type="match status" value="1"/>
</dbReference>
<evidence type="ECO:0000256" key="4">
    <source>
        <dbReference type="ARBA" id="ARBA00022833"/>
    </source>
</evidence>
<reference evidence="10" key="1">
    <citation type="submission" date="2014-11" db="EMBL/GenBank/DDBJ databases">
        <authorList>
            <person name="Hornung B.V."/>
        </authorList>
    </citation>
    <scope>NUCLEOTIDE SEQUENCE</scope>
    <source>
        <strain evidence="10">INE</strain>
    </source>
</reference>
<dbReference type="GO" id="GO:0005829">
    <property type="term" value="C:cytosol"/>
    <property type="evidence" value="ECO:0007669"/>
    <property type="project" value="TreeGrafter"/>
</dbReference>
<dbReference type="Proteomes" id="UP001071230">
    <property type="component" value="Unassembled WGS sequence"/>
</dbReference>
<evidence type="ECO:0000256" key="1">
    <source>
        <dbReference type="ARBA" id="ARBA00022598"/>
    </source>
</evidence>
<organism evidence="9">
    <name type="scientific">Acididesulfobacillus acetoxydans</name>
    <dbReference type="NCBI Taxonomy" id="1561005"/>
    <lineage>
        <taxon>Bacteria</taxon>
        <taxon>Bacillati</taxon>
        <taxon>Bacillota</taxon>
        <taxon>Clostridia</taxon>
        <taxon>Eubacteriales</taxon>
        <taxon>Peptococcaceae</taxon>
        <taxon>Acididesulfobacillus</taxon>
    </lineage>
</organism>
<dbReference type="InterPro" id="IPR049940">
    <property type="entry name" value="GluQ/Sye"/>
</dbReference>
<keyword evidence="6 7" id="KW-0030">Aminoacyl-tRNA synthetase</keyword>
<dbReference type="EMBL" id="CDGJ01000034">
    <property type="protein sequence ID" value="CEJ06854.1"/>
    <property type="molecule type" value="Genomic_DNA"/>
</dbReference>
<dbReference type="EMBL" id="LR746496">
    <property type="protein sequence ID" value="CAA7601839.1"/>
    <property type="molecule type" value="Genomic_DNA"/>
</dbReference>
<dbReference type="RefSeq" id="WP_240985311.1">
    <property type="nucleotide sequence ID" value="NZ_CDGJ01000034.1"/>
</dbReference>
<dbReference type="InterPro" id="IPR020058">
    <property type="entry name" value="Glu/Gln-tRNA-synth_Ib_cat-dom"/>
</dbReference>
<keyword evidence="11" id="KW-1185">Reference proteome</keyword>
<dbReference type="NCBIfam" id="NF004315">
    <property type="entry name" value="PRK05710.1-4"/>
    <property type="match status" value="1"/>
</dbReference>
<evidence type="ECO:0000256" key="3">
    <source>
        <dbReference type="ARBA" id="ARBA00022741"/>
    </source>
</evidence>
<dbReference type="InterPro" id="IPR001412">
    <property type="entry name" value="aa-tRNA-synth_I_CS"/>
</dbReference>
<keyword evidence="7" id="KW-0648">Protein biosynthesis</keyword>
<dbReference type="Pfam" id="PF00749">
    <property type="entry name" value="tRNA-synt_1c"/>
    <property type="match status" value="1"/>
</dbReference>
<dbReference type="KEGG" id="aacx:DEACI_2509"/>
<dbReference type="Gene3D" id="3.40.50.620">
    <property type="entry name" value="HUPs"/>
    <property type="match status" value="1"/>
</dbReference>
<evidence type="ECO:0000313" key="9">
    <source>
        <dbReference type="EMBL" id="CAA7601839.1"/>
    </source>
</evidence>
<evidence type="ECO:0000313" key="11">
    <source>
        <dbReference type="Proteomes" id="UP001071230"/>
    </source>
</evidence>
<gene>
    <name evidence="10" type="ORF">DEACI_1307</name>
    <name evidence="9" type="ORF">DEACI_2509</name>
</gene>
<keyword evidence="4" id="KW-0862">Zinc</keyword>
<feature type="domain" description="Glutamyl/glutaminyl-tRNA synthetase class Ib catalytic" evidence="8">
    <location>
        <begin position="5"/>
        <end position="284"/>
    </location>
</feature>
<dbReference type="Proteomes" id="UP000836597">
    <property type="component" value="Chromosome"/>
</dbReference>
<evidence type="ECO:0000256" key="7">
    <source>
        <dbReference type="RuleBase" id="RU363037"/>
    </source>
</evidence>
<keyword evidence="3 7" id="KW-0547">Nucleotide-binding</keyword>
<dbReference type="EC" id="6.1.1.17" evidence="9 10"/>
<dbReference type="AlphaFoldDB" id="A0A8S0W8H7"/>
<dbReference type="GO" id="GO:0005524">
    <property type="term" value="F:ATP binding"/>
    <property type="evidence" value="ECO:0007669"/>
    <property type="project" value="UniProtKB-KW"/>
</dbReference>